<dbReference type="InterPro" id="IPR036736">
    <property type="entry name" value="ACP-like_sf"/>
</dbReference>
<dbReference type="Proteomes" id="UP000653493">
    <property type="component" value="Unassembled WGS sequence"/>
</dbReference>
<keyword evidence="3" id="KW-1185">Reference proteome</keyword>
<evidence type="ECO:0000313" key="2">
    <source>
        <dbReference type="EMBL" id="GGS44286.1"/>
    </source>
</evidence>
<comment type="caution">
    <text evidence="2">The sequence shown here is derived from an EMBL/GenBank/DDBJ whole genome shotgun (WGS) entry which is preliminary data.</text>
</comment>
<evidence type="ECO:0000313" key="3">
    <source>
        <dbReference type="Proteomes" id="UP000653493"/>
    </source>
</evidence>
<dbReference type="Pfam" id="PF00550">
    <property type="entry name" value="PP-binding"/>
    <property type="match status" value="1"/>
</dbReference>
<proteinExistence type="predicted"/>
<reference evidence="2" key="2">
    <citation type="submission" date="2020-09" db="EMBL/GenBank/DDBJ databases">
        <authorList>
            <person name="Sun Q."/>
            <person name="Ohkuma M."/>
        </authorList>
    </citation>
    <scope>NUCLEOTIDE SEQUENCE</scope>
    <source>
        <strain evidence="2">JCM 4234</strain>
    </source>
</reference>
<dbReference type="PROSITE" id="PS50075">
    <property type="entry name" value="CARRIER"/>
    <property type="match status" value="1"/>
</dbReference>
<feature type="domain" description="Carrier" evidence="1">
    <location>
        <begin position="3"/>
        <end position="78"/>
    </location>
</feature>
<dbReference type="SUPFAM" id="SSF47336">
    <property type="entry name" value="ACP-like"/>
    <property type="match status" value="1"/>
</dbReference>
<reference evidence="2" key="1">
    <citation type="journal article" date="2014" name="Int. J. Syst. Evol. Microbiol.">
        <title>Complete genome sequence of Corynebacterium casei LMG S-19264T (=DSM 44701T), isolated from a smear-ripened cheese.</title>
        <authorList>
            <consortium name="US DOE Joint Genome Institute (JGI-PGF)"/>
            <person name="Walter F."/>
            <person name="Albersmeier A."/>
            <person name="Kalinowski J."/>
            <person name="Ruckert C."/>
        </authorList>
    </citation>
    <scope>NUCLEOTIDE SEQUENCE</scope>
    <source>
        <strain evidence="2">JCM 4234</strain>
    </source>
</reference>
<dbReference type="AlphaFoldDB" id="A0A918GKN9"/>
<evidence type="ECO:0000259" key="1">
    <source>
        <dbReference type="PROSITE" id="PS50075"/>
    </source>
</evidence>
<sequence>MNKTIPQTPEELREVLAGLIGVEPADIRDDSVLFELGLDSVTALMLINSWRRAGLSSPSQEFIDAPTVGHWWNLIATS</sequence>
<dbReference type="EMBL" id="BMSL01000009">
    <property type="protein sequence ID" value="GGS44286.1"/>
    <property type="molecule type" value="Genomic_DNA"/>
</dbReference>
<dbReference type="InterPro" id="IPR009081">
    <property type="entry name" value="PP-bd_ACP"/>
</dbReference>
<accession>A0A918GKN9</accession>
<protein>
    <recommendedName>
        <fullName evidence="1">Carrier domain-containing protein</fullName>
    </recommendedName>
</protein>
<name>A0A918GKN9_STRGD</name>
<gene>
    <name evidence="2" type="ORF">GCM10010238_37570</name>
</gene>
<organism evidence="2 3">
    <name type="scientific">Streptomyces griseoviridis</name>
    <dbReference type="NCBI Taxonomy" id="45398"/>
    <lineage>
        <taxon>Bacteria</taxon>
        <taxon>Bacillati</taxon>
        <taxon>Actinomycetota</taxon>
        <taxon>Actinomycetes</taxon>
        <taxon>Kitasatosporales</taxon>
        <taxon>Streptomycetaceae</taxon>
        <taxon>Streptomyces</taxon>
    </lineage>
</organism>
<dbReference type="Gene3D" id="1.10.1200.10">
    <property type="entry name" value="ACP-like"/>
    <property type="match status" value="1"/>
</dbReference>